<reference evidence="2 3" key="1">
    <citation type="journal article" date="2010" name="J. Bacteriol.">
        <title>Complete Genome Sequence of Cronobacter turicensis LMG 23827, a foodborne pathogen causing deaths in neonates.</title>
        <authorList>
            <person name="Stephan R."/>
            <person name="Lehner A."/>
            <person name="Tischler P."/>
            <person name="Rattei T."/>
        </authorList>
    </citation>
    <scope>NUCLEOTIDE SEQUENCE [LARGE SCALE GENOMIC DNA]</scope>
    <source>
        <strain evidence="3">DSM 18703 / CCUG 55852 / LMG 23827 / z3032</strain>
    </source>
</reference>
<evidence type="ECO:0000313" key="3">
    <source>
        <dbReference type="Proteomes" id="UP000002069"/>
    </source>
</evidence>
<organism evidence="2 3">
    <name type="scientific">Cronobacter turicensis (strain DSM 18703 / CCUG 55852 / LMG 23827 / z3032)</name>
    <dbReference type="NCBI Taxonomy" id="693216"/>
    <lineage>
        <taxon>Bacteria</taxon>
        <taxon>Pseudomonadati</taxon>
        <taxon>Pseudomonadota</taxon>
        <taxon>Gammaproteobacteria</taxon>
        <taxon>Enterobacterales</taxon>
        <taxon>Enterobacteriaceae</taxon>
        <taxon>Cronobacter</taxon>
    </lineage>
</organism>
<dbReference type="HOGENOM" id="CLU_213137_0_0_6"/>
<dbReference type="Proteomes" id="UP000002069">
    <property type="component" value="Chromosome"/>
</dbReference>
<evidence type="ECO:0000256" key="1">
    <source>
        <dbReference type="SAM" id="MobiDB-lite"/>
    </source>
</evidence>
<feature type="compositionally biased region" description="Basic residues" evidence="1">
    <location>
        <begin position="14"/>
        <end position="23"/>
    </location>
</feature>
<dbReference type="EMBL" id="FN543093">
    <property type="protein sequence ID" value="CBA29823.1"/>
    <property type="molecule type" value="Genomic_DNA"/>
</dbReference>
<evidence type="ECO:0000313" key="2">
    <source>
        <dbReference type="EMBL" id="CBA29823.1"/>
    </source>
</evidence>
<protein>
    <submittedName>
        <fullName evidence="2">Uncharacterized protein</fullName>
    </submittedName>
</protein>
<dbReference type="AlphaFoldDB" id="C9Y0U0"/>
<name>C9Y0U0_CROTZ</name>
<feature type="region of interest" description="Disordered" evidence="1">
    <location>
        <begin position="1"/>
        <end position="23"/>
    </location>
</feature>
<sequence length="41" mass="4714">MGKRKRTHLPVAKKTQKVKTKKAQHPLGFFVDVKGGLNRKR</sequence>
<accession>C9Y0U0</accession>
<keyword evidence="3" id="KW-1185">Reference proteome</keyword>
<reference evidence="3" key="2">
    <citation type="journal article" date="2011" name="J. Bacteriol.">
        <title>Complete genome sequence of Cronobacter turicensis LMG 23827, a food-borne pathogen causing deaths in neonates.</title>
        <authorList>
            <person name="Stephan R."/>
            <person name="Lehner A."/>
            <person name="Tischler P."/>
            <person name="Rattei T."/>
        </authorList>
    </citation>
    <scope>NUCLEOTIDE SEQUENCE [LARGE SCALE GENOMIC DNA]</scope>
    <source>
        <strain evidence="3">DSM 18703 / CCUG 55852 / LMG 23827 / z3032</strain>
    </source>
</reference>
<dbReference type="KEGG" id="ctu:CTU_16060"/>
<proteinExistence type="predicted"/>
<gene>
    <name evidence="2" type="ordered locus">Ctu_16060</name>
</gene>